<dbReference type="InterPro" id="IPR011990">
    <property type="entry name" value="TPR-like_helical_dom_sf"/>
</dbReference>
<proteinExistence type="predicted"/>
<organism evidence="2 3">
    <name type="scientific">Streptomyces halstedii</name>
    <dbReference type="NCBI Taxonomy" id="1944"/>
    <lineage>
        <taxon>Bacteria</taxon>
        <taxon>Bacillati</taxon>
        <taxon>Actinomycetota</taxon>
        <taxon>Actinomycetes</taxon>
        <taxon>Kitasatosporales</taxon>
        <taxon>Streptomycetaceae</taxon>
        <taxon>Streptomyces</taxon>
    </lineage>
</organism>
<reference evidence="2 3" key="1">
    <citation type="submission" date="2020-01" db="EMBL/GenBank/DDBJ databases">
        <title>Insect and environment-associated Actinomycetes.</title>
        <authorList>
            <person name="Currrie C."/>
            <person name="Chevrette M."/>
            <person name="Carlson C."/>
            <person name="Stubbendieck R."/>
            <person name="Wendt-Pienkowski E."/>
        </authorList>
    </citation>
    <scope>NUCLEOTIDE SEQUENCE [LARGE SCALE GENOMIC DNA]</scope>
    <source>
        <strain evidence="2 3">SID11342</strain>
    </source>
</reference>
<protein>
    <submittedName>
        <fullName evidence="2">Helix-turn-helix transcriptional regulator</fullName>
    </submittedName>
</protein>
<dbReference type="Proteomes" id="UP000471293">
    <property type="component" value="Unassembled WGS sequence"/>
</dbReference>
<gene>
    <name evidence="2" type="ORF">G3I29_30260</name>
</gene>
<feature type="domain" description="HTH cro/C1-type" evidence="1">
    <location>
        <begin position="29"/>
        <end position="58"/>
    </location>
</feature>
<dbReference type="CDD" id="cd00093">
    <property type="entry name" value="HTH_XRE"/>
    <property type="match status" value="1"/>
</dbReference>
<evidence type="ECO:0000313" key="2">
    <source>
        <dbReference type="EMBL" id="NEA19662.1"/>
    </source>
</evidence>
<evidence type="ECO:0000259" key="1">
    <source>
        <dbReference type="PROSITE" id="PS50943"/>
    </source>
</evidence>
<dbReference type="AlphaFoldDB" id="A0A6N9UAH1"/>
<dbReference type="RefSeq" id="WP_164349106.1">
    <property type="nucleotide sequence ID" value="NZ_JAAGLQ010000635.1"/>
</dbReference>
<dbReference type="EMBL" id="JAAGLQ010000635">
    <property type="protein sequence ID" value="NEA19662.1"/>
    <property type="molecule type" value="Genomic_DNA"/>
</dbReference>
<dbReference type="InterPro" id="IPR001387">
    <property type="entry name" value="Cro/C1-type_HTH"/>
</dbReference>
<dbReference type="SUPFAM" id="SSF81901">
    <property type="entry name" value="HCP-like"/>
    <property type="match status" value="1"/>
</dbReference>
<name>A0A6N9UAH1_STRHA</name>
<sequence length="677" mass="72057">MAGGQHDGVEQEFLTDLSRLGALHQAHLARKWSLRAVARVIGLSATTVSEWLKGSRFPQQPDAFTNLITLLRAALAEAGIDLPPGDRHLLDPDAWRARHQAVARQRAEAVSAGIRRAQAAAALADAEVRARFAALPDKPRPVAAWTAQQLGVHPAIHGTTDGADSAFVLPDYIERDHDRQLRARLDKAAASPQTVMVVVRGESCTGKTRTAYEAVRACLGGWQLVFPKDADSLLALLATDALMPRSVLWLNEVQDFLAGPVGEAASAALRRRLEEPGPGVVLATLWPAYHRALTTTPEPGNDKRPHARALLGPVVPVDIPGLFTAKDLENLRAGAHSSLTVADRTSPGGTITQTLAAGPQLADHYEQAVLPYGPYGKAIITVAMDARRLGHTSPLPAALLKAGAPGYLTEQQCAAADPDTWFAHALDYARTKVKGVAAALEPVADPNGMGALPDVYRLSDYLDHHARTIRCNAFPPDSFWTAARDHAASTADLEALAEAADQRGRYGIAADLYQRAADAGGTGALAELAWRHGRAGDLGGAEQLYQRLIDAGDTGALAELANLRQRAGDLDGAETLAQWAADAGDTGPLVELAWRRGEAGDLDGAERLALRAAATGNINALVRLARRYEEAGDLDGAERLAQQAAHIGGRDAVIRLARARERAGDAEGGKRWRQFGL</sequence>
<dbReference type="Gene3D" id="1.25.40.10">
    <property type="entry name" value="Tetratricopeptide repeat domain"/>
    <property type="match status" value="2"/>
</dbReference>
<comment type="caution">
    <text evidence="2">The sequence shown here is derived from an EMBL/GenBank/DDBJ whole genome shotgun (WGS) entry which is preliminary data.</text>
</comment>
<accession>A0A6N9UAH1</accession>
<evidence type="ECO:0000313" key="3">
    <source>
        <dbReference type="Proteomes" id="UP000471293"/>
    </source>
</evidence>
<dbReference type="PROSITE" id="PS50943">
    <property type="entry name" value="HTH_CROC1"/>
    <property type="match status" value="1"/>
</dbReference>